<dbReference type="Proteomes" id="UP000027451">
    <property type="component" value="Unassembled WGS sequence"/>
</dbReference>
<dbReference type="PROSITE" id="PS51194">
    <property type="entry name" value="HELICASE_CTER"/>
    <property type="match status" value="1"/>
</dbReference>
<dbReference type="Gene3D" id="3.40.50.300">
    <property type="entry name" value="P-loop containing nucleotide triphosphate hydrolases"/>
    <property type="match status" value="2"/>
</dbReference>
<feature type="region of interest" description="Disordered" evidence="2">
    <location>
        <begin position="194"/>
        <end position="227"/>
    </location>
</feature>
<dbReference type="RefSeq" id="WP_051996747.1">
    <property type="nucleotide sequence ID" value="NZ_JFHD01000040.1"/>
</dbReference>
<dbReference type="Pfam" id="PF01464">
    <property type="entry name" value="SLT"/>
    <property type="match status" value="1"/>
</dbReference>
<feature type="region of interest" description="Disordered" evidence="2">
    <location>
        <begin position="1207"/>
        <end position="1241"/>
    </location>
</feature>
<gene>
    <name evidence="4" type="ORF">BG60_26530</name>
</gene>
<dbReference type="PROSITE" id="PS00092">
    <property type="entry name" value="N6_MTASE"/>
    <property type="match status" value="1"/>
</dbReference>
<feature type="compositionally biased region" description="Basic and acidic residues" evidence="2">
    <location>
        <begin position="4416"/>
        <end position="4438"/>
    </location>
</feature>
<dbReference type="InterPro" id="IPR001650">
    <property type="entry name" value="Helicase_C-like"/>
</dbReference>
<dbReference type="EMBL" id="JFHD01000040">
    <property type="protein sequence ID" value="KDR25969.1"/>
    <property type="molecule type" value="Genomic_DNA"/>
</dbReference>
<evidence type="ECO:0000313" key="5">
    <source>
        <dbReference type="Proteomes" id="UP000027451"/>
    </source>
</evidence>
<dbReference type="InterPro" id="IPR002052">
    <property type="entry name" value="DNA_methylase_N6_adenine_CS"/>
</dbReference>
<feature type="compositionally biased region" description="Basic and acidic residues" evidence="2">
    <location>
        <begin position="3482"/>
        <end position="3498"/>
    </location>
</feature>
<feature type="compositionally biased region" description="Basic and acidic residues" evidence="2">
    <location>
        <begin position="1218"/>
        <end position="1241"/>
    </location>
</feature>
<evidence type="ECO:0000256" key="1">
    <source>
        <dbReference type="SAM" id="Coils"/>
    </source>
</evidence>
<dbReference type="GO" id="GO:0003676">
    <property type="term" value="F:nucleic acid binding"/>
    <property type="evidence" value="ECO:0007669"/>
    <property type="project" value="InterPro"/>
</dbReference>
<dbReference type="NCBIfam" id="NF032893">
    <property type="entry name" value="tail-700"/>
    <property type="match status" value="1"/>
</dbReference>
<dbReference type="Gene3D" id="1.10.530.10">
    <property type="match status" value="1"/>
</dbReference>
<feature type="region of interest" description="Disordered" evidence="2">
    <location>
        <begin position="4410"/>
        <end position="4438"/>
    </location>
</feature>
<feature type="compositionally biased region" description="Low complexity" evidence="2">
    <location>
        <begin position="1030"/>
        <end position="1045"/>
    </location>
</feature>
<feature type="region of interest" description="Disordered" evidence="2">
    <location>
        <begin position="568"/>
        <end position="640"/>
    </location>
</feature>
<dbReference type="GO" id="GO:0032259">
    <property type="term" value="P:methylation"/>
    <property type="evidence" value="ECO:0007669"/>
    <property type="project" value="InterPro"/>
</dbReference>
<dbReference type="Pfam" id="PF00271">
    <property type="entry name" value="Helicase_C"/>
    <property type="match status" value="1"/>
</dbReference>
<feature type="compositionally biased region" description="Low complexity" evidence="2">
    <location>
        <begin position="718"/>
        <end position="739"/>
    </location>
</feature>
<dbReference type="SUPFAM" id="SSF53955">
    <property type="entry name" value="Lysozyme-like"/>
    <property type="match status" value="1"/>
</dbReference>
<dbReference type="SUPFAM" id="SSF53335">
    <property type="entry name" value="S-adenosyl-L-methionine-dependent methyltransferases"/>
    <property type="match status" value="1"/>
</dbReference>
<feature type="compositionally biased region" description="Basic and acidic residues" evidence="2">
    <location>
        <begin position="1013"/>
        <end position="1028"/>
    </location>
</feature>
<feature type="compositionally biased region" description="Basic and acidic residues" evidence="2">
    <location>
        <begin position="1344"/>
        <end position="1367"/>
    </location>
</feature>
<feature type="region of interest" description="Disordered" evidence="2">
    <location>
        <begin position="865"/>
        <end position="943"/>
    </location>
</feature>
<dbReference type="PANTHER" id="PTHR41313">
    <property type="entry name" value="ADENINE-SPECIFIC METHYLTRANSFERASE"/>
    <property type="match status" value="1"/>
</dbReference>
<sequence>MPPRPSARTKAAASDDGDLLPPAKYAGLFAASAKAFDVPENVLMALAHQESRYNPMALGQQTQWGRAKGMGQFTDDTARRLGINPYNPDEAIPAMAKEIRRRLDAGYSMADVVKAHFGGDNRNYWGDNTAKYEREVMPKIDRIGALLQGSKVNLDPSLGDGEQVMGNDAANLQASLDKDEPGRYQVLSPDEAAQIEAKQKAAAPAGPASAPAPASTPAADGLSSTPKSALGDAARGVVDFLNPFSDRPQDAAENSYLSKSLKAGLYDTAGAAAKILDTLNPFTLSKADAAALFKDDPKKLKEVQDSSASMILSRFAASMQKHGNDTMDEITPDAKARFGDLQYATLDPKKAAYLEPAKVVGDAIRSLPTMAALAVTAYLTKGASARAEAQALEQGMTKEAARQVGIEAAQHAAARVGAGSEGAVGYAQQSLQTADSLKDKTPEELAKTSPQYHELLKQGYTPETAKAQLIADTAEASGQVGGIVDAAVNHVGGHFLGKILTEGGPFIKRVMKGFANEGSTEAVQSAGEQLGQNVATQQNIDQNQDLFDGVGENMAQGLAVGGLTGGAMSGAAGRGGPQHKAIDPNADPNTIDGGINQTGSTPGWATDRPAGTPQLNAPTRQLNGPAPTQTQAAPDDGPLTAAVKNAAGQHAAQKEGVATAAKAGERVVVNGPQGQLTGAIDRYRAGPNGEFAARVLGDDGQIYHFTHADGVTIAPEGAEQAAAPEQDAAPVEQAAEAPVAPAPEKPAAPEQKKEAPAEAKPDAAATRTINVKGRKVTVQFASEAEAKHYDLARNANAVRLGAGVNSEGGKSTAAVISALAQRSGRTEQQINDMLETSRKAVMDAVRAHGDGTLTLPPLTQLVAPKQSAKEDSANGRADAAPAEQSASAPVAREEQPGSADNADGAGRSGQQPDAALTPKRAVGGRKAKAQAAAPAVDTSEGAVRAKLKSDKAFKAAWQANNEPDPSTGVAGSFLRGWLDAEAGKPMDEASVTRATPDMKPNGFNPVDSYRSGFESKSRGEPARIRALDDAAPAEQTPPASPAATTEPEKVKWFGSREKADAFIAKKGMGETHHAVETQKHRFEIQRKAAAPAEGFELFPAESGTLGIPRDQMPQVPTESHGALVNHLNAKGIDHETKMVSPDELKPTQAEYSPEKVEKAKEATGDRSVIVANDGHIVDGHHQALAAKEEGKDVKAIVLDAPIHEALDAVKNSPSAQTEESKPEPETDPEPPKGKKPKIDFSKNKMFTEDKLAAARARLKSKLGTLNSGIDPEIMADGLTIAGAYLEAGVREFSAFAGALMDDFGAKIKPYLLSFYEGARHFPGLDTEGMTDSAEAKRVHGELMAEKPAETESENDAKPVEADARAGDEGSSAESVRADDAGRNAEGVSEQPAGERVEHGRADAGRGDQQQRVGSEPAVRGGSDNADAGAQPKRKVGGRNRHVASGGGNSLPRSAAGQNHRIAVGDLTREGSWFKTAERNVGIIEAVKRLAAEGRRPTQEEARELAKYTGMGASEIANGLFPNQYGQYKNEQWRALGERLKAAMTPEEYETARRTTQYAHYTSEGVIRSIYNALDRLGFKGGTMLEPGMGVGHFNGLMPDHIAANSHYTGIEYDGVTAAIAKALYPQSNIIHGDYTKTSLPREFFDAAIGNPPFSSTKITNDPEYKKQGFMLHDYFFAKTLDRVKPGGLVVFVTSKGTMDKGSSKAREFMAERANLIGAVRLPQTAFQANAGTEVVTDVIFLQKRGPGIADNGVKWMNTAEVQTPQGPAHVNEYFAAHPDMVLGTHALTGSMYRANEYTVLPREGDIEQHFAEALGNLPENVYRPAQGSAAERAVVQDRDFNPKHRKEGGLYVDDSGRLMQVEDGSGVEVMNRFGSDGKVIALKPREKAWLKDYVALRDAMKQTQYDQLNDGNWEKSLKDLQKAYGSFVEKHGNILEYTTMERTGPDGEVTSTRLFKNRALFGVDAEGALAYALESIKEDGSIVRGAVLQGRVLNKPTDPEIHTMQDALFVSLNRNGSLDIDDIARLAGVEPSRVIEDLGSSIYEVPGKGWALADDYLSGNVVRKLKEARAAARTNPRFQRNVEALIAAQPRPLGPTDISVRLGQNWVQPKDIEDFAKEVIGDRMRVTYNAALNAWDVTPYERNVSEWSMERMPSSMILDAALNSRQVKITYKDQAGKTHTDAEATEKANDILRKMKEAFRRWIWTDTKRAERLTAHYNEHFNNIAPRKFDGSHLTLPGLSSRFKPYDHQKRAIWRQIQQGDTYLAHAVGAGKTFEMIAGGMEQRRLGLIKKPVYVVPNHMLAQFAREFLEFYPAANIMVADEQNFHTHNRRRFIAQAALNNPDAIVITHSAFGRIGMSKEFSDGYINKQIAEWQEMLDDVDKGDRITTKQIERRIETLERRLEGKQSNEKKDKVLTFEELGADMLYVDEFHEFRKLDFATNQGNIKGIDPAGSQRAMDLMMKVEYLRGKNPGRAIVAASGTPITNTMGELFTVQRFFQAQQLEEDGLDNFDAWAAQYGDVVTGLEQNAAGGYENVARFAKFQNVPELMRRVRSFMDILTSSNLGALVERPTVDGGQRQVVVTQAPDGYKEYQKKLEQRIAAIRARKGPPQKGDDIILKVISDGRFSAIDLRFVDPSRPNDPKSKLNKMLDDVIAAYRETANNEYTDKATGKPDPIKGSSLIIFTDIGLGEAAAESRGFDMHAWIERRLTEAGVPRAHIAFMRDNKQHAKKERLFAAMRAGEKRILIGGKDMETGVNVQKRLTHLFHLDAPWFPASVEQREGRIVRQGNQNPNVAINAYATKGSYDSTMWGMNARKARFIEQAMNGDDSIRSLDDVSEASAFEMAAALASGDERYLRLAGLKGDVDRLERLRSAHYDEQNKLMRDKHWAESNVERNQKLLQAIDTALAARKAIRAGDFEATVGETKYDARDDFSAAIFDEFKRLSDDSFDGEQKIGEIGGFPVTYYGVRGNKLGDYSASVHVGLPTDPSPLVRWPVDADFAINGIAARAANQINGLDKEAAESRNVIEREQRRLKQIESRLGAPFPEESELLEKVADMNELETELAKEQPEQQPSAEALAATLDVDPTAGGDKPRYSIGPDGKVSAEFGPVLEQFKDNPQGAIERLMQDKTGEAVGVVNRPGIGEVSLVYGDSSKGLAHIAHRRGAEWLDGLADLLQNGTVYSIPGHTDRVYIGDGRREASIRLDWDGQAKTWLVTAYNRRTPMDNLAGGENGRASIANLRALDTTDRTLPQSHRSQTIVERSSENANVIRGDVGAALRTGELGAFVSGLIEGGAIVLHHTAQDIPGSHPAGTQAVAMPDGTIHLAADNLTPETAQAVLLHEMFHGPVRGLIGDAAWQNLLKRLHSLRMQAERSTGAARQFYDAARRRVAGAELAGDAMENDAVRAEEFGAYTVEEYEQAPGAFRKWADDVLGAVKSWLLRKFGIQLGKVTPAQLRALAAAALRDRATTPNGPTEPRGPRRSVSKEEAEEALRRAHESLDEAPEMRADYVGRVVSDLSLVSRVFNYPRQIAAFFPKFTPVYKTGISQGETRDATISELGQHAQAYDRLPQESKLNVNRVLELGRLMSQNFEADELRDGVTNTGSRRGIEMVNGKPQVVDVPFESTLTSVGEVVKLTDSEIKAYLGLRDMFDAALDKFRDQTLEELGLGQFKGQSDVAQKITALITPQVGAKEAERLENMARFVSEIEQAKRAGYVPFTRYGDYVVTVKEQQADGTERTVYSTKVETGLTDILGERKAKQTQGSIEQIPAVKAAIDAARAKYVDGHKNRRISAFAPEQRKADDPVKLSDVDALAQIANIDNDTWDAVRDQLADAIKGKSFRKHFFHSDNVPGYTGDFERGIADYIIGMAGYLARRSHMKQWDGAVNDIVGQPKLYSYAQKYRAYVNEPQEELATVRQMGYFMYIAGTPATAFANLTQVPLLTFPTLMQVAAPHRVSFELARAYKDVFAMLAMPRVGLDIFDPNKAPADVRDIVKEAWAEGAFVPQDTYEMMMTARQRNVGRRRLVKYANMTSQAVSVLFSGAERLNRLVTFIAAARLAQKDATRRKAETSLGQNALARQTILGKNRWSPKAFAEWAVDESQFRMGKANRPGVMRGLGAVIMQFKGFMIQTLETWYRMAKLHGTKGKMAAAASLATLYALSGFWGMPGADDMRKVVEAAYTNITKEDLDLKTELREWVAKTSGSNVIAQIVNKGVTYPAGVDLTRVGMGSIMPDSALNAAGVSFDMLVGRPTRAFQKSQAGDGFGAAAELAPNFMKNWITAGGWAVDGVRDSKGNRILNPEDLSNTDLAMKAMGFTPSKVTDIKDYTYAQKRAAASVDGLRRDFNDKLARIMVQMEKAKTDEERAKLDAEMGQIFADIDAHNQKADAAGKPGDIIKIERGALRRKIDTERNGAAGMWGRESKKQRGEAEERRALFGLAPKD</sequence>
<evidence type="ECO:0000313" key="4">
    <source>
        <dbReference type="EMBL" id="KDR25969.1"/>
    </source>
</evidence>
<accession>A0A656QAG9</accession>
<dbReference type="InterPro" id="IPR011639">
    <property type="entry name" value="MethylTrfase_TaqI-like_dom"/>
</dbReference>
<proteinExistence type="predicted"/>
<feature type="compositionally biased region" description="Basic and acidic residues" evidence="2">
    <location>
        <begin position="750"/>
        <end position="761"/>
    </location>
</feature>
<keyword evidence="5" id="KW-1185">Reference proteome</keyword>
<feature type="compositionally biased region" description="Low complexity" evidence="2">
    <location>
        <begin position="877"/>
        <end position="890"/>
    </location>
</feature>
<feature type="region of interest" description="Disordered" evidence="2">
    <location>
        <begin position="718"/>
        <end position="768"/>
    </location>
</feature>
<feature type="region of interest" description="Disordered" evidence="2">
    <location>
        <begin position="3463"/>
        <end position="3498"/>
    </location>
</feature>
<dbReference type="GO" id="GO:0009007">
    <property type="term" value="F:site-specific DNA-methyltransferase (adenine-specific) activity"/>
    <property type="evidence" value="ECO:0007669"/>
    <property type="project" value="UniProtKB-EC"/>
</dbReference>
<feature type="region of interest" description="Disordered" evidence="2">
    <location>
        <begin position="1"/>
        <end position="21"/>
    </location>
</feature>
<dbReference type="InterPro" id="IPR008258">
    <property type="entry name" value="Transglycosylase_SLT_dom_1"/>
</dbReference>
<feature type="compositionally biased region" description="Low complexity" evidence="2">
    <location>
        <begin position="194"/>
        <end position="219"/>
    </location>
</feature>
<dbReference type="Pfam" id="PF07669">
    <property type="entry name" value="Eco57I"/>
    <property type="match status" value="1"/>
</dbReference>
<comment type="caution">
    <text evidence="4">The sequence shown here is derived from an EMBL/GenBank/DDBJ whole genome shotgun (WGS) entry which is preliminary data.</text>
</comment>
<dbReference type="Gene3D" id="3.40.50.150">
    <property type="entry name" value="Vaccinia Virus protein VP39"/>
    <property type="match status" value="1"/>
</dbReference>
<dbReference type="InterPro" id="IPR027417">
    <property type="entry name" value="P-loop_NTPase"/>
</dbReference>
<evidence type="ECO:0000256" key="2">
    <source>
        <dbReference type="SAM" id="MobiDB-lite"/>
    </source>
</evidence>
<dbReference type="InterPro" id="IPR023346">
    <property type="entry name" value="Lysozyme-like_dom_sf"/>
</dbReference>
<dbReference type="InterPro" id="IPR029063">
    <property type="entry name" value="SAM-dependent_MTases_sf"/>
</dbReference>
<keyword evidence="1" id="KW-0175">Coiled coil</keyword>
<feature type="coiled-coil region" evidence="1">
    <location>
        <begin position="3012"/>
        <end position="3039"/>
    </location>
</feature>
<feature type="domain" description="Helicase C-terminal" evidence="3">
    <location>
        <begin position="2648"/>
        <end position="2836"/>
    </location>
</feature>
<dbReference type="SMART" id="SM00490">
    <property type="entry name" value="HELICc"/>
    <property type="match status" value="1"/>
</dbReference>
<reference evidence="4 5" key="1">
    <citation type="submission" date="2014-03" db="EMBL/GenBank/DDBJ databases">
        <title>Draft Genome Sequences of Four Burkholderia Strains.</title>
        <authorList>
            <person name="Liu X.Y."/>
            <person name="Li C.X."/>
            <person name="Xu J.H."/>
        </authorList>
    </citation>
    <scope>NUCLEOTIDE SEQUENCE [LARGE SCALE GENOMIC DNA]</scope>
    <source>
        <strain evidence="4 5">OP-1</strain>
    </source>
</reference>
<evidence type="ECO:0000259" key="3">
    <source>
        <dbReference type="PROSITE" id="PS51194"/>
    </source>
</evidence>
<feature type="compositionally biased region" description="Basic residues" evidence="2">
    <location>
        <begin position="1431"/>
        <end position="1441"/>
    </location>
</feature>
<dbReference type="PANTHER" id="PTHR41313:SF1">
    <property type="entry name" value="DNA METHYLASE ADENINE-SPECIFIC DOMAIN-CONTAINING PROTEIN"/>
    <property type="match status" value="1"/>
</dbReference>
<feature type="region of interest" description="Disordered" evidence="2">
    <location>
        <begin position="1344"/>
        <end position="1458"/>
    </location>
</feature>
<dbReference type="InterPro" id="IPR052933">
    <property type="entry name" value="DNA_Protect_Modify"/>
</dbReference>
<protein>
    <submittedName>
        <fullName evidence="4">Lactate dehydrogenase</fullName>
    </submittedName>
</protein>
<name>A0A656QAG9_9BURK</name>
<dbReference type="GO" id="GO:0006304">
    <property type="term" value="P:DNA modification"/>
    <property type="evidence" value="ECO:0007669"/>
    <property type="project" value="InterPro"/>
</dbReference>
<dbReference type="SUPFAM" id="SSF52540">
    <property type="entry name" value="P-loop containing nucleoside triphosphate hydrolases"/>
    <property type="match status" value="2"/>
</dbReference>
<organism evidence="4 5">
    <name type="scientific">Caballeronia zhejiangensis</name>
    <dbReference type="NCBI Taxonomy" id="871203"/>
    <lineage>
        <taxon>Bacteria</taxon>
        <taxon>Pseudomonadati</taxon>
        <taxon>Pseudomonadota</taxon>
        <taxon>Betaproteobacteria</taxon>
        <taxon>Burkholderiales</taxon>
        <taxon>Burkholderiaceae</taxon>
        <taxon>Caballeronia</taxon>
    </lineage>
</organism>
<feature type="region of interest" description="Disordered" evidence="2">
    <location>
        <begin position="992"/>
        <end position="1049"/>
    </location>
</feature>
<feature type="compositionally biased region" description="Basic and acidic residues" evidence="2">
    <location>
        <begin position="1392"/>
        <end position="1405"/>
    </location>
</feature>
<feature type="compositionally biased region" description="Polar residues" evidence="2">
    <location>
        <begin position="613"/>
        <end position="632"/>
    </location>
</feature>